<dbReference type="GO" id="GO:0030246">
    <property type="term" value="F:carbohydrate binding"/>
    <property type="evidence" value="ECO:0007669"/>
    <property type="project" value="UniProtKB-KW"/>
</dbReference>
<evidence type="ECO:0000256" key="2">
    <source>
        <dbReference type="ARBA" id="ARBA00022692"/>
    </source>
</evidence>
<dbReference type="InterPro" id="IPR052013">
    <property type="entry name" value="Mouse_KLRs"/>
</dbReference>
<dbReference type="AlphaFoldDB" id="A0A8C8UHR2"/>
<keyword evidence="7" id="KW-0472">Membrane</keyword>
<feature type="domain" description="C-type lectin" evidence="11">
    <location>
        <begin position="63"/>
        <end position="167"/>
    </location>
</feature>
<keyword evidence="10" id="KW-0325">Glycoprotein</keyword>
<dbReference type="PROSITE" id="PS50041">
    <property type="entry name" value="C_TYPE_LECTIN_2"/>
    <property type="match status" value="1"/>
</dbReference>
<protein>
    <recommendedName>
        <fullName evidence="11">C-type lectin domain-containing protein</fullName>
    </recommendedName>
</protein>
<dbReference type="PANTHER" id="PTHR46329:SF1">
    <property type="entry name" value="KILLER CELL LECTIN-LIKE RECEPTOR 2"/>
    <property type="match status" value="1"/>
</dbReference>
<dbReference type="SMART" id="SM00034">
    <property type="entry name" value="CLECT"/>
    <property type="match status" value="1"/>
</dbReference>
<dbReference type="InterPro" id="IPR033992">
    <property type="entry name" value="NKR-like_CTLD"/>
</dbReference>
<evidence type="ECO:0000256" key="9">
    <source>
        <dbReference type="ARBA" id="ARBA00023170"/>
    </source>
</evidence>
<keyword evidence="3" id="KW-0430">Lectin</keyword>
<sequence length="183" mass="21112">MKNDNYLKEKLLRNKSRECDDLKHQKEPDSLNRKQNRHCGKTKVILDCVQHTGKPVEGHLFCCGIKCYYVIMENKQWNGCKHICQDCSLSLLKIDDDNELSQVTTNRYWIGLKYNGSKGEWQWIGDVPSKLNLKTVKLLKESGGCAFLSFGGINDDDCGRNHLCICEKKMDKFPVSVYSMKEK</sequence>
<evidence type="ECO:0000313" key="12">
    <source>
        <dbReference type="Ensembl" id="ENSPEMP00000031512.1"/>
    </source>
</evidence>
<dbReference type="SUPFAM" id="SSF56436">
    <property type="entry name" value="C-type lectin-like"/>
    <property type="match status" value="1"/>
</dbReference>
<keyword evidence="4" id="KW-0130">Cell adhesion</keyword>
<evidence type="ECO:0000256" key="3">
    <source>
        <dbReference type="ARBA" id="ARBA00022734"/>
    </source>
</evidence>
<keyword evidence="9" id="KW-0675">Receptor</keyword>
<evidence type="ECO:0000256" key="1">
    <source>
        <dbReference type="ARBA" id="ARBA00004606"/>
    </source>
</evidence>
<dbReference type="Ensembl" id="ENSPEMT00000037453.1">
    <property type="protein sequence ID" value="ENSPEMP00000031512.1"/>
    <property type="gene ID" value="ENSPEMG00000031124.1"/>
</dbReference>
<dbReference type="InterPro" id="IPR016186">
    <property type="entry name" value="C-type_lectin-like/link_sf"/>
</dbReference>
<dbReference type="GO" id="GO:0007155">
    <property type="term" value="P:cell adhesion"/>
    <property type="evidence" value="ECO:0007669"/>
    <property type="project" value="UniProtKB-KW"/>
</dbReference>
<dbReference type="InterPro" id="IPR001304">
    <property type="entry name" value="C-type_lectin-like"/>
</dbReference>
<keyword evidence="13" id="KW-1185">Reference proteome</keyword>
<keyword evidence="8" id="KW-1015">Disulfide bond</keyword>
<dbReference type="InterPro" id="IPR016187">
    <property type="entry name" value="CTDL_fold"/>
</dbReference>
<dbReference type="GO" id="GO:0005886">
    <property type="term" value="C:plasma membrane"/>
    <property type="evidence" value="ECO:0007669"/>
    <property type="project" value="UniProtKB-ARBA"/>
</dbReference>
<comment type="subcellular location">
    <subcellularLocation>
        <location evidence="1">Membrane</location>
        <topology evidence="1">Single-pass type II membrane protein</topology>
    </subcellularLocation>
</comment>
<organism evidence="12 13">
    <name type="scientific">Peromyscus maniculatus bairdii</name>
    <name type="common">Prairie deer mouse</name>
    <dbReference type="NCBI Taxonomy" id="230844"/>
    <lineage>
        <taxon>Eukaryota</taxon>
        <taxon>Metazoa</taxon>
        <taxon>Chordata</taxon>
        <taxon>Craniata</taxon>
        <taxon>Vertebrata</taxon>
        <taxon>Euteleostomi</taxon>
        <taxon>Mammalia</taxon>
        <taxon>Eutheria</taxon>
        <taxon>Euarchontoglires</taxon>
        <taxon>Glires</taxon>
        <taxon>Rodentia</taxon>
        <taxon>Myomorpha</taxon>
        <taxon>Muroidea</taxon>
        <taxon>Cricetidae</taxon>
        <taxon>Neotominae</taxon>
        <taxon>Peromyscus</taxon>
    </lineage>
</organism>
<dbReference type="GeneTree" id="ENSGT00390000008117"/>
<evidence type="ECO:0000259" key="11">
    <source>
        <dbReference type="PROSITE" id="PS50041"/>
    </source>
</evidence>
<reference evidence="12" key="2">
    <citation type="submission" date="2025-08" db="UniProtKB">
        <authorList>
            <consortium name="Ensembl"/>
        </authorList>
    </citation>
    <scope>IDENTIFICATION</scope>
</reference>
<dbReference type="Pfam" id="PF00059">
    <property type="entry name" value="Lectin_C"/>
    <property type="match status" value="1"/>
</dbReference>
<keyword evidence="2" id="KW-0812">Transmembrane</keyword>
<evidence type="ECO:0000256" key="8">
    <source>
        <dbReference type="ARBA" id="ARBA00023157"/>
    </source>
</evidence>
<dbReference type="PANTHER" id="PTHR46329">
    <property type="entry name" value="KILLER CELL LECTIN-LIKE RECEPTOR 2"/>
    <property type="match status" value="1"/>
</dbReference>
<dbReference type="Gene3D" id="3.10.100.10">
    <property type="entry name" value="Mannose-Binding Protein A, subunit A"/>
    <property type="match status" value="1"/>
</dbReference>
<dbReference type="Proteomes" id="UP000694547">
    <property type="component" value="Chromosome 3"/>
</dbReference>
<evidence type="ECO:0000256" key="5">
    <source>
        <dbReference type="ARBA" id="ARBA00022968"/>
    </source>
</evidence>
<evidence type="ECO:0000313" key="13">
    <source>
        <dbReference type="Proteomes" id="UP000694547"/>
    </source>
</evidence>
<keyword evidence="6" id="KW-1133">Transmembrane helix</keyword>
<name>A0A8C8UHR2_PERMB</name>
<accession>A0A8C8UHR2</accession>
<evidence type="ECO:0000256" key="4">
    <source>
        <dbReference type="ARBA" id="ARBA00022889"/>
    </source>
</evidence>
<dbReference type="InterPro" id="IPR013600">
    <property type="entry name" value="Ly49_N"/>
</dbReference>
<evidence type="ECO:0000256" key="10">
    <source>
        <dbReference type="ARBA" id="ARBA00023180"/>
    </source>
</evidence>
<dbReference type="Pfam" id="PF08391">
    <property type="entry name" value="Ly49"/>
    <property type="match status" value="1"/>
</dbReference>
<proteinExistence type="predicted"/>
<dbReference type="CDD" id="cd03593">
    <property type="entry name" value="CLECT_NK_receptors_like"/>
    <property type="match status" value="1"/>
</dbReference>
<reference evidence="12 13" key="1">
    <citation type="submission" date="2018-10" db="EMBL/GenBank/DDBJ databases">
        <title>Improved assembly of the deer mouse Peromyscus maniculatus genome.</title>
        <authorList>
            <person name="Lassance J.-M."/>
            <person name="Hoekstra H.E."/>
        </authorList>
    </citation>
    <scope>NUCLEOTIDE SEQUENCE [LARGE SCALE GENOMIC DNA]</scope>
</reference>
<keyword evidence="5" id="KW-0735">Signal-anchor</keyword>
<reference evidence="12" key="3">
    <citation type="submission" date="2025-09" db="UniProtKB">
        <authorList>
            <consortium name="Ensembl"/>
        </authorList>
    </citation>
    <scope>IDENTIFICATION</scope>
</reference>
<evidence type="ECO:0000256" key="6">
    <source>
        <dbReference type="ARBA" id="ARBA00022989"/>
    </source>
</evidence>
<evidence type="ECO:0000256" key="7">
    <source>
        <dbReference type="ARBA" id="ARBA00023136"/>
    </source>
</evidence>